<feature type="domain" description="WYL" evidence="1">
    <location>
        <begin position="278"/>
        <end position="333"/>
    </location>
</feature>
<gene>
    <name evidence="2" type="ORF">KME28_15910</name>
</gene>
<dbReference type="Pfam" id="PF13280">
    <property type="entry name" value="WYL"/>
    <property type="match status" value="1"/>
</dbReference>
<dbReference type="InterPro" id="IPR023816">
    <property type="entry name" value="CRISPR-assoc_CYA0889"/>
</dbReference>
<proteinExistence type="predicted"/>
<evidence type="ECO:0000259" key="1">
    <source>
        <dbReference type="Pfam" id="PF13280"/>
    </source>
</evidence>
<accession>A0A9E3H900</accession>
<organism evidence="2 3">
    <name type="scientific">Pelatocladus maniniholoensis HA4357-MV3</name>
    <dbReference type="NCBI Taxonomy" id="1117104"/>
    <lineage>
        <taxon>Bacteria</taxon>
        <taxon>Bacillati</taxon>
        <taxon>Cyanobacteriota</taxon>
        <taxon>Cyanophyceae</taxon>
        <taxon>Nostocales</taxon>
        <taxon>Nostocaceae</taxon>
        <taxon>Pelatocladus</taxon>
    </lineage>
</organism>
<dbReference type="NCBIfam" id="TIGR03985">
    <property type="entry name" value="TIGR03985 family CRISPR-associated protein"/>
    <property type="match status" value="1"/>
</dbReference>
<dbReference type="Proteomes" id="UP000813215">
    <property type="component" value="Unassembled WGS sequence"/>
</dbReference>
<evidence type="ECO:0000313" key="2">
    <source>
        <dbReference type="EMBL" id="MBW4433165.1"/>
    </source>
</evidence>
<dbReference type="InterPro" id="IPR026881">
    <property type="entry name" value="WYL_dom"/>
</dbReference>
<comment type="caution">
    <text evidence="2">The sequence shown here is derived from an EMBL/GenBank/DDBJ whole genome shotgun (WGS) entry which is preliminary data.</text>
</comment>
<name>A0A9E3H900_9NOST</name>
<reference evidence="2" key="1">
    <citation type="submission" date="2021-05" db="EMBL/GenBank/DDBJ databases">
        <authorList>
            <person name="Pietrasiak N."/>
            <person name="Ward R."/>
            <person name="Stajich J.E."/>
            <person name="Kurbessoian T."/>
        </authorList>
    </citation>
    <scope>NUCLEOTIDE SEQUENCE</scope>
    <source>
        <strain evidence="2">HA4357-MV3</strain>
    </source>
</reference>
<reference evidence="2" key="2">
    <citation type="journal article" date="2022" name="Microbiol. Resour. Announc.">
        <title>Metagenome Sequencing to Explore Phylogenomics of Terrestrial Cyanobacteria.</title>
        <authorList>
            <person name="Ward R.D."/>
            <person name="Stajich J.E."/>
            <person name="Johansen J.R."/>
            <person name="Huntemann M."/>
            <person name="Clum A."/>
            <person name="Foster B."/>
            <person name="Foster B."/>
            <person name="Roux S."/>
            <person name="Palaniappan K."/>
            <person name="Varghese N."/>
            <person name="Mukherjee S."/>
            <person name="Reddy T.B.K."/>
            <person name="Daum C."/>
            <person name="Copeland A."/>
            <person name="Chen I.A."/>
            <person name="Ivanova N.N."/>
            <person name="Kyrpides N.C."/>
            <person name="Shapiro N."/>
            <person name="Eloe-Fadrosh E.A."/>
            <person name="Pietrasiak N."/>
        </authorList>
    </citation>
    <scope>NUCLEOTIDE SEQUENCE</scope>
    <source>
        <strain evidence="2">HA4357-MV3</strain>
    </source>
</reference>
<sequence length="490" mass="58617">MSNLEQFPLFPNFRLLQNLVDGSLNQSQNLITAMRRWRLINWFYGDGEQKPHIESESKDELTFNEWCQEFFKLQPPHQSNHPQGKSLEKTEDILKPHNSQCPCYKTTKDWLDFYGISVAQWQQDLQKHSAISKQVFQQILKERLFAKTRRTLQNDINFLKDREWIQFEYSLSKRQNEIYQVKQLPSWFAEGSSQPTQEEPNFLGGLNPTELADLAQALDMLTFLDPKLAPIADRISQEVSGTRRVFLHVDYVVPEEIQFEADNLQEKLQENWRSDEIKPILFNYHSARLGKKECLVYPVCIYYVQRAKYLCAYGINPDGDINWYNYRLERIKSEIFLEWSDARIPEFLLEKYRVNNLPLPQDVQDDMKKVWGFDFYQPSRLMLLRFNRDFHDSHIKDTFRHETFTFVKSHREKLSFIQKYANNSEQEKHLIEILQRFPEDAYYTAMYRVNDNNVIMRLRAWGPNVEILLPGDLRSRMAKDIQETWKFYQN</sequence>
<dbReference type="AlphaFoldDB" id="A0A9E3H900"/>
<protein>
    <submittedName>
        <fullName evidence="2">TIGR03985 family CRISPR-associated protein</fullName>
    </submittedName>
</protein>
<dbReference type="EMBL" id="JAHHHW010000099">
    <property type="protein sequence ID" value="MBW4433165.1"/>
    <property type="molecule type" value="Genomic_DNA"/>
</dbReference>
<evidence type="ECO:0000313" key="3">
    <source>
        <dbReference type="Proteomes" id="UP000813215"/>
    </source>
</evidence>